<keyword evidence="4" id="KW-1185">Reference proteome</keyword>
<keyword evidence="2" id="KW-0812">Transmembrane</keyword>
<keyword evidence="2" id="KW-0472">Membrane</keyword>
<feature type="transmembrane region" description="Helical" evidence="2">
    <location>
        <begin position="37"/>
        <end position="68"/>
    </location>
</feature>
<reference evidence="3" key="1">
    <citation type="submission" date="2020-11" db="EMBL/GenBank/DDBJ databases">
        <authorList>
            <person name="Whitehead M."/>
        </authorList>
    </citation>
    <scope>NUCLEOTIDE SEQUENCE</scope>
    <source>
        <strain evidence="3">EGII</strain>
    </source>
</reference>
<protein>
    <submittedName>
        <fullName evidence="3">(Mediterranean fruit fly) hypothetical protein</fullName>
    </submittedName>
</protein>
<dbReference type="Proteomes" id="UP000606786">
    <property type="component" value="Unassembled WGS sequence"/>
</dbReference>
<keyword evidence="2" id="KW-1133">Transmembrane helix</keyword>
<evidence type="ECO:0000313" key="3">
    <source>
        <dbReference type="EMBL" id="CAD6995645.1"/>
    </source>
</evidence>
<dbReference type="AlphaFoldDB" id="A0A811UDS6"/>
<name>A0A811UDS6_CERCA</name>
<organism evidence="3 4">
    <name type="scientific">Ceratitis capitata</name>
    <name type="common">Mediterranean fruit fly</name>
    <name type="synonym">Tephritis capitata</name>
    <dbReference type="NCBI Taxonomy" id="7213"/>
    <lineage>
        <taxon>Eukaryota</taxon>
        <taxon>Metazoa</taxon>
        <taxon>Ecdysozoa</taxon>
        <taxon>Arthropoda</taxon>
        <taxon>Hexapoda</taxon>
        <taxon>Insecta</taxon>
        <taxon>Pterygota</taxon>
        <taxon>Neoptera</taxon>
        <taxon>Endopterygota</taxon>
        <taxon>Diptera</taxon>
        <taxon>Brachycera</taxon>
        <taxon>Muscomorpha</taxon>
        <taxon>Tephritoidea</taxon>
        <taxon>Tephritidae</taxon>
        <taxon>Ceratitis</taxon>
        <taxon>Ceratitis</taxon>
    </lineage>
</organism>
<evidence type="ECO:0000313" key="4">
    <source>
        <dbReference type="Proteomes" id="UP000606786"/>
    </source>
</evidence>
<sequence>MSFTPSDVAAHSLEFTSHDTTYFRPFNILSSTVLHTLIFFFLFTVYLFIFLQACGIYGICCSCINTLFSFSDELQNELLCLLLLLWLLFWSSKLKKIALVLDVWLDFLLRKVELLNLYLEKNFLEDCHSRSLKNAAPVSRLAVFCCNGVQNVDDVDNDNGQQNDNMTGSNAGFTAIKRCPRPTQQNRRNWWLISRMGGCIVVVFRESACNALVLIIMIIVTSLRPLQ</sequence>
<feature type="region of interest" description="Disordered" evidence="1">
    <location>
        <begin position="157"/>
        <end position="176"/>
    </location>
</feature>
<evidence type="ECO:0000256" key="2">
    <source>
        <dbReference type="SAM" id="Phobius"/>
    </source>
</evidence>
<proteinExistence type="predicted"/>
<gene>
    <name evidence="3" type="ORF">CCAP1982_LOCUS4351</name>
</gene>
<feature type="transmembrane region" description="Helical" evidence="2">
    <location>
        <begin position="197"/>
        <end position="220"/>
    </location>
</feature>
<accession>A0A811UDS6</accession>
<comment type="caution">
    <text evidence="3">The sequence shown here is derived from an EMBL/GenBank/DDBJ whole genome shotgun (WGS) entry which is preliminary data.</text>
</comment>
<evidence type="ECO:0000256" key="1">
    <source>
        <dbReference type="SAM" id="MobiDB-lite"/>
    </source>
</evidence>
<dbReference type="EMBL" id="CAJHJT010000001">
    <property type="protein sequence ID" value="CAD6995645.1"/>
    <property type="molecule type" value="Genomic_DNA"/>
</dbReference>